<evidence type="ECO:0000256" key="4">
    <source>
        <dbReference type="ARBA" id="ARBA00022857"/>
    </source>
</evidence>
<keyword evidence="4" id="KW-0521">NADP</keyword>
<evidence type="ECO:0000313" key="9">
    <source>
        <dbReference type="Proteomes" id="UP001576774"/>
    </source>
</evidence>
<proteinExistence type="predicted"/>
<evidence type="ECO:0000256" key="3">
    <source>
        <dbReference type="ARBA" id="ARBA00022827"/>
    </source>
</evidence>
<dbReference type="RefSeq" id="WP_413270739.1">
    <property type="nucleotide sequence ID" value="NZ_JBHFNQ010000095.1"/>
</dbReference>
<accession>A0ABV4X538</accession>
<dbReference type="Proteomes" id="UP001576774">
    <property type="component" value="Unassembled WGS sequence"/>
</dbReference>
<keyword evidence="3" id="KW-0274">FAD</keyword>
<protein>
    <submittedName>
        <fullName evidence="8">FAD-dependent oxidoreductase</fullName>
    </submittedName>
</protein>
<dbReference type="PANTHER" id="PTHR46028">
    <property type="entry name" value="KYNURENINE 3-MONOOXYGENASE"/>
    <property type="match status" value="1"/>
</dbReference>
<dbReference type="InterPro" id="IPR002938">
    <property type="entry name" value="FAD-bd"/>
</dbReference>
<keyword evidence="9" id="KW-1185">Reference proteome</keyword>
<dbReference type="EMBL" id="JBHFNQ010000095">
    <property type="protein sequence ID" value="MFB2877641.1"/>
    <property type="molecule type" value="Genomic_DNA"/>
</dbReference>
<feature type="domain" description="FAD-binding" evidence="7">
    <location>
        <begin position="4"/>
        <end position="332"/>
    </location>
</feature>
<evidence type="ECO:0000256" key="5">
    <source>
        <dbReference type="ARBA" id="ARBA00023002"/>
    </source>
</evidence>
<evidence type="ECO:0000256" key="6">
    <source>
        <dbReference type="ARBA" id="ARBA00023033"/>
    </source>
</evidence>
<evidence type="ECO:0000259" key="7">
    <source>
        <dbReference type="Pfam" id="PF01494"/>
    </source>
</evidence>
<keyword evidence="2" id="KW-0285">Flavoprotein</keyword>
<organism evidence="8 9">
    <name type="scientific">Floridaenema aerugineum BLCC-F46</name>
    <dbReference type="NCBI Taxonomy" id="3153654"/>
    <lineage>
        <taxon>Bacteria</taxon>
        <taxon>Bacillati</taxon>
        <taxon>Cyanobacteriota</taxon>
        <taxon>Cyanophyceae</taxon>
        <taxon>Oscillatoriophycideae</taxon>
        <taxon>Aerosakkonematales</taxon>
        <taxon>Aerosakkonemataceae</taxon>
        <taxon>Floridanema</taxon>
        <taxon>Floridanema aerugineum</taxon>
    </lineage>
</organism>
<keyword evidence="5" id="KW-0560">Oxidoreductase</keyword>
<dbReference type="SUPFAM" id="SSF51905">
    <property type="entry name" value="FAD/NAD(P)-binding domain"/>
    <property type="match status" value="1"/>
</dbReference>
<name>A0ABV4X538_9CYAN</name>
<dbReference type="Pfam" id="PF01494">
    <property type="entry name" value="FAD_binding_3"/>
    <property type="match status" value="1"/>
</dbReference>
<evidence type="ECO:0000256" key="2">
    <source>
        <dbReference type="ARBA" id="ARBA00022630"/>
    </source>
</evidence>
<comment type="caution">
    <text evidence="8">The sequence shown here is derived from an EMBL/GenBank/DDBJ whole genome shotgun (WGS) entry which is preliminary data.</text>
</comment>
<evidence type="ECO:0000256" key="1">
    <source>
        <dbReference type="ARBA" id="ARBA00001974"/>
    </source>
</evidence>
<dbReference type="PRINTS" id="PR00420">
    <property type="entry name" value="RNGMNOXGNASE"/>
</dbReference>
<dbReference type="InterPro" id="IPR036188">
    <property type="entry name" value="FAD/NAD-bd_sf"/>
</dbReference>
<sequence>MVKKVAIVGAGPSGILMAHYLLRRGDKYQIEIYERRSDPRLIPFSKARTFPISLSERGMTALQKIPGLVEAVKAISVEMKGAMSHQKNGKVRVLPREKTLTTLDRTNLVIALLNKLTEKVDNHQVNIHFNCQCTQVDFTNKTVSFHKTAEQTNLEESEDFTVNYDLLIAADGARSVVRNHFLNTELFELQQKYIPNDYKSVYIPPSEELKTQLKPGYIHSWRMDDGTTMIMLHQLDGTMSGVVYFPRQKNQVTNLSNPEEVWQFFRQNFSEIGQLMTETEAEEFLARPVSSVLTIRCNRYHQGDSVLLIGDAAHAVSPSMGQGCNAALEDVAIFDKILDEYSDNLALAIKEFTLRRQADAYALVELSDNAFPTSKGLFIQFLLRENVARTLHKLFPQRFPPSMFQMISETAIPYSEILQLNQGWIAKVKRANEKFFANL</sequence>
<reference evidence="8 9" key="1">
    <citation type="submission" date="2024-09" db="EMBL/GenBank/DDBJ databases">
        <title>Floridaenema gen nov. (Aerosakkonemataceae, Aerosakkonematales ord. nov., Cyanobacteria) from benthic tropical and subtropical fresh waters, with the description of four new species.</title>
        <authorList>
            <person name="Moretto J.A."/>
            <person name="Berthold D.E."/>
            <person name="Lefler F.W."/>
            <person name="Huang I.-S."/>
            <person name="Laughinghouse H. IV."/>
        </authorList>
    </citation>
    <scope>NUCLEOTIDE SEQUENCE [LARGE SCALE GENOMIC DNA]</scope>
    <source>
        <strain evidence="8 9">BLCC-F46</strain>
    </source>
</reference>
<comment type="cofactor">
    <cofactor evidence="1">
        <name>FAD</name>
        <dbReference type="ChEBI" id="CHEBI:57692"/>
    </cofactor>
</comment>
<dbReference type="Gene3D" id="3.50.50.60">
    <property type="entry name" value="FAD/NAD(P)-binding domain"/>
    <property type="match status" value="1"/>
</dbReference>
<dbReference type="PANTHER" id="PTHR46028:SF2">
    <property type="entry name" value="KYNURENINE 3-MONOOXYGENASE"/>
    <property type="match status" value="1"/>
</dbReference>
<keyword evidence="6" id="KW-0503">Monooxygenase</keyword>
<evidence type="ECO:0000313" key="8">
    <source>
        <dbReference type="EMBL" id="MFB2877641.1"/>
    </source>
</evidence>
<gene>
    <name evidence="8" type="ORF">ACE1CC_12375</name>
</gene>